<dbReference type="InterPro" id="IPR007110">
    <property type="entry name" value="Ig-like_dom"/>
</dbReference>
<evidence type="ECO:0000313" key="3">
    <source>
        <dbReference type="Proteomes" id="UP001476798"/>
    </source>
</evidence>
<gene>
    <name evidence="2" type="ORF">GOODEAATRI_008845</name>
</gene>
<dbReference type="InterPro" id="IPR013783">
    <property type="entry name" value="Ig-like_fold"/>
</dbReference>
<feature type="non-terminal residue" evidence="2">
    <location>
        <position position="1"/>
    </location>
</feature>
<dbReference type="EMBL" id="JAHRIO010050455">
    <property type="protein sequence ID" value="MEQ2174528.1"/>
    <property type="molecule type" value="Genomic_DNA"/>
</dbReference>
<proteinExistence type="predicted"/>
<comment type="caution">
    <text evidence="2">The sequence shown here is derived from an EMBL/GenBank/DDBJ whole genome shotgun (WGS) entry which is preliminary data.</text>
</comment>
<protein>
    <recommendedName>
        <fullName evidence="1">Ig-like domain-containing protein</fullName>
    </recommendedName>
</protein>
<feature type="domain" description="Ig-like" evidence="1">
    <location>
        <begin position="75"/>
        <end position="147"/>
    </location>
</feature>
<dbReference type="SUPFAM" id="SSF48726">
    <property type="entry name" value="Immunoglobulin"/>
    <property type="match status" value="2"/>
</dbReference>
<evidence type="ECO:0000313" key="2">
    <source>
        <dbReference type="EMBL" id="MEQ2174528.1"/>
    </source>
</evidence>
<name>A0ABV0NSY5_9TELE</name>
<reference evidence="2 3" key="1">
    <citation type="submission" date="2021-06" db="EMBL/GenBank/DDBJ databases">
        <authorList>
            <person name="Palmer J.M."/>
        </authorList>
    </citation>
    <scope>NUCLEOTIDE SEQUENCE [LARGE SCALE GENOMIC DNA]</scope>
    <source>
        <strain evidence="2 3">GA_2019</strain>
        <tissue evidence="2">Muscle</tissue>
    </source>
</reference>
<dbReference type="PROSITE" id="PS50835">
    <property type="entry name" value="IG_LIKE"/>
    <property type="match status" value="1"/>
</dbReference>
<accession>A0ABV0NSY5</accession>
<keyword evidence="3" id="KW-1185">Reference proteome</keyword>
<dbReference type="PANTHER" id="PTHR44783:SF1">
    <property type="entry name" value="CXADR-LIKE MEMBRANE PROTEIN"/>
    <property type="match status" value="1"/>
</dbReference>
<sequence>IITFFGGQVYTNEATGSDASRLSFAGEYLGGDASLLISDLLLTDSGEYYCKVKTGGKYHWSQVNLIVLGVFSDIFSCKQINSDPISYKWERVLDKGKSLGKLPNLALIDLKNPEIVTLRNLTMDSTGVYRCTASNDVGEENCTIEVTMQRELWGGTLTSQSSHRTKLPHGLMVIVLNCSCKYIYSQPCLSFSSPSSRMQ</sequence>
<organism evidence="2 3">
    <name type="scientific">Goodea atripinnis</name>
    <dbReference type="NCBI Taxonomy" id="208336"/>
    <lineage>
        <taxon>Eukaryota</taxon>
        <taxon>Metazoa</taxon>
        <taxon>Chordata</taxon>
        <taxon>Craniata</taxon>
        <taxon>Vertebrata</taxon>
        <taxon>Euteleostomi</taxon>
        <taxon>Actinopterygii</taxon>
        <taxon>Neopterygii</taxon>
        <taxon>Teleostei</taxon>
        <taxon>Neoteleostei</taxon>
        <taxon>Acanthomorphata</taxon>
        <taxon>Ovalentaria</taxon>
        <taxon>Atherinomorphae</taxon>
        <taxon>Cyprinodontiformes</taxon>
        <taxon>Goodeidae</taxon>
        <taxon>Goodea</taxon>
    </lineage>
</organism>
<dbReference type="InterPro" id="IPR042454">
    <property type="entry name" value="CLMP"/>
</dbReference>
<dbReference type="CDD" id="cd00096">
    <property type="entry name" value="Ig"/>
    <property type="match status" value="1"/>
</dbReference>
<dbReference type="Gene3D" id="2.60.40.10">
    <property type="entry name" value="Immunoglobulins"/>
    <property type="match status" value="2"/>
</dbReference>
<dbReference type="InterPro" id="IPR036179">
    <property type="entry name" value="Ig-like_dom_sf"/>
</dbReference>
<dbReference type="Proteomes" id="UP001476798">
    <property type="component" value="Unassembled WGS sequence"/>
</dbReference>
<evidence type="ECO:0000259" key="1">
    <source>
        <dbReference type="PROSITE" id="PS50835"/>
    </source>
</evidence>
<dbReference type="PANTHER" id="PTHR44783">
    <property type="entry name" value="CXADR-LIKE MEMBRANE PROTEIN"/>
    <property type="match status" value="1"/>
</dbReference>